<comment type="caution">
    <text evidence="2">The sequence shown here is derived from an EMBL/GenBank/DDBJ whole genome shotgun (WGS) entry which is preliminary data.</text>
</comment>
<protein>
    <recommendedName>
        <fullName evidence="3">PRTRC system protein E</fullName>
    </recommendedName>
</protein>
<accession>A0A0F8ZZF7</accession>
<dbReference type="AlphaFoldDB" id="A0A0F8ZZF7"/>
<name>A0A0F8ZZF7_9ZZZZ</name>
<dbReference type="EMBL" id="LAZR01045283">
    <property type="protein sequence ID" value="KKK99248.1"/>
    <property type="molecule type" value="Genomic_DNA"/>
</dbReference>
<evidence type="ECO:0008006" key="3">
    <source>
        <dbReference type="Google" id="ProtNLM"/>
    </source>
</evidence>
<feature type="compositionally biased region" description="Low complexity" evidence="1">
    <location>
        <begin position="101"/>
        <end position="110"/>
    </location>
</feature>
<reference evidence="2" key="1">
    <citation type="journal article" date="2015" name="Nature">
        <title>Complex archaea that bridge the gap between prokaryotes and eukaryotes.</title>
        <authorList>
            <person name="Spang A."/>
            <person name="Saw J.H."/>
            <person name="Jorgensen S.L."/>
            <person name="Zaremba-Niedzwiedzka K."/>
            <person name="Martijn J."/>
            <person name="Lind A.E."/>
            <person name="van Eijk R."/>
            <person name="Schleper C."/>
            <person name="Guy L."/>
            <person name="Ettema T.J."/>
        </authorList>
    </citation>
    <scope>NUCLEOTIDE SEQUENCE</scope>
</reference>
<sequence>MLNLLQQLSVAINNAGHKVSFDFSCVQKNVYRLVVQADVGITPSNASDEEVFLRTAIATPFLLTGSVNEIAADFNNRLASHFAAVDSAKAQLGAINEAIHKASSSKSTKSPVKVDATTGEDDTDSAGDDADSSTATQDQAVSAAPDIFSSSPTTPQSF</sequence>
<organism evidence="2">
    <name type="scientific">marine sediment metagenome</name>
    <dbReference type="NCBI Taxonomy" id="412755"/>
    <lineage>
        <taxon>unclassified sequences</taxon>
        <taxon>metagenomes</taxon>
        <taxon>ecological metagenomes</taxon>
    </lineage>
</organism>
<feature type="compositionally biased region" description="Polar residues" evidence="1">
    <location>
        <begin position="148"/>
        <end position="158"/>
    </location>
</feature>
<gene>
    <name evidence="2" type="ORF">LCGC14_2634640</name>
</gene>
<feature type="compositionally biased region" description="Acidic residues" evidence="1">
    <location>
        <begin position="118"/>
        <end position="131"/>
    </location>
</feature>
<evidence type="ECO:0000313" key="2">
    <source>
        <dbReference type="EMBL" id="KKK99248.1"/>
    </source>
</evidence>
<proteinExistence type="predicted"/>
<feature type="region of interest" description="Disordered" evidence="1">
    <location>
        <begin position="100"/>
        <end position="158"/>
    </location>
</feature>
<evidence type="ECO:0000256" key="1">
    <source>
        <dbReference type="SAM" id="MobiDB-lite"/>
    </source>
</evidence>